<dbReference type="RefSeq" id="WP_222138003.1">
    <property type="nucleotide sequence ID" value="NZ_JAILYI010000005.1"/>
</dbReference>
<dbReference type="EMBL" id="JAILYJ010000001">
    <property type="protein sequence ID" value="MBY4627765.1"/>
    <property type="molecule type" value="Genomic_DNA"/>
</dbReference>
<sequence length="84" mass="9253">MNIPFSCLINRSARTATADNKFTDVNATHLQLLLMSLVSIYSAIATELQQGFSKRSLIADEINPHAALDISTGFKKRLDRVGKC</sequence>
<evidence type="ECO:0000313" key="1">
    <source>
        <dbReference type="EMBL" id="MBY4627765.1"/>
    </source>
</evidence>
<reference evidence="1 2" key="1">
    <citation type="submission" date="2021-08" db="EMBL/GenBank/DDBJ databases">
        <title>Rhizobium croatiense sp. nov. and Rhizobium redzepovicii sp. nov., two new species isolated from nodules of Phaseolus vulgaris in Croatia.</title>
        <authorList>
            <person name="Rajnovic I."/>
            <person name="Ramirez-Bahena M.H."/>
            <person name="Kajic S."/>
            <person name="Igual M.J."/>
            <person name="Peix A."/>
            <person name="Velazquez E."/>
            <person name="Sikora S."/>
        </authorList>
    </citation>
    <scope>NUCLEOTIDE SEQUENCE [LARGE SCALE GENOMIC DNA]</scope>
    <source>
        <strain evidence="1 2">13T</strain>
    </source>
</reference>
<name>A0ABS7LSD7_9HYPH</name>
<dbReference type="Proteomes" id="UP000733858">
    <property type="component" value="Unassembled WGS sequence"/>
</dbReference>
<organism evidence="1 2">
    <name type="scientific">Rhizobium croatiense</name>
    <dbReference type="NCBI Taxonomy" id="2867516"/>
    <lineage>
        <taxon>Bacteria</taxon>
        <taxon>Pseudomonadati</taxon>
        <taxon>Pseudomonadota</taxon>
        <taxon>Alphaproteobacteria</taxon>
        <taxon>Hyphomicrobiales</taxon>
        <taxon>Rhizobiaceae</taxon>
        <taxon>Rhizobium/Agrobacterium group</taxon>
        <taxon>Rhizobium</taxon>
    </lineage>
</organism>
<gene>
    <name evidence="1" type="ORF">K6M89_00375</name>
</gene>
<protein>
    <submittedName>
        <fullName evidence="1">Uncharacterized protein</fullName>
    </submittedName>
</protein>
<keyword evidence="2" id="KW-1185">Reference proteome</keyword>
<proteinExistence type="predicted"/>
<comment type="caution">
    <text evidence="1">The sequence shown here is derived from an EMBL/GenBank/DDBJ whole genome shotgun (WGS) entry which is preliminary data.</text>
</comment>
<accession>A0ABS7LSD7</accession>
<evidence type="ECO:0000313" key="2">
    <source>
        <dbReference type="Proteomes" id="UP000733858"/>
    </source>
</evidence>